<evidence type="ECO:0000313" key="1">
    <source>
        <dbReference type="EMBL" id="EMY60893.1"/>
    </source>
</evidence>
<dbReference type="Gene3D" id="2.130.10.10">
    <property type="entry name" value="YVTN repeat-like/Quinoprotein amine dehydrogenase"/>
    <property type="match status" value="2"/>
</dbReference>
<reference evidence="1" key="1">
    <citation type="submission" date="2013-03" db="EMBL/GenBank/DDBJ databases">
        <authorList>
            <person name="Harkins D.M."/>
            <person name="Durkin A.S."/>
            <person name="Brinkac L.M."/>
            <person name="Haft D.H."/>
            <person name="Selengut J.D."/>
            <person name="Sanka R."/>
            <person name="DePew J."/>
            <person name="Purushe J."/>
            <person name="Hartskeerl R.A."/>
            <person name="Ahmed A."/>
            <person name="van der Linden H."/>
            <person name="Goris M.G.A."/>
            <person name="Vinetz J.M."/>
            <person name="Sutton G.G."/>
            <person name="Nierman W.C."/>
            <person name="Fouts D.E."/>
        </authorList>
    </citation>
    <scope>NUCLEOTIDE SEQUENCE [LARGE SCALE GENOMIC DNA]</scope>
    <source>
        <strain evidence="1">LT 11-33</strain>
    </source>
</reference>
<organism evidence="1 2">
    <name type="scientific">Leptospira terpstrae serovar Hualin str. LT 11-33 = ATCC 700639</name>
    <dbReference type="NCBI Taxonomy" id="1257025"/>
    <lineage>
        <taxon>Bacteria</taxon>
        <taxon>Pseudomonadati</taxon>
        <taxon>Spirochaetota</taxon>
        <taxon>Spirochaetia</taxon>
        <taxon>Leptospirales</taxon>
        <taxon>Leptospiraceae</taxon>
        <taxon>Leptospira</taxon>
    </lineage>
</organism>
<dbReference type="InterPro" id="IPR015943">
    <property type="entry name" value="WD40/YVTN_repeat-like_dom_sf"/>
</dbReference>
<protein>
    <recommendedName>
        <fullName evidence="3">Lactonase, 7-bladed beta-propeller domain protein</fullName>
    </recommendedName>
</protein>
<evidence type="ECO:0000313" key="2">
    <source>
        <dbReference type="Proteomes" id="UP000012371"/>
    </source>
</evidence>
<sequence length="409" mass="44555">MADLNNPSDAFSDEFAKRSILSEFVRYLLREKALPEALAVVLVKSSVPYETGLRVYKVDTESGVQDEYVSDVRTANTSAFPGCTPYRIGVPPRSRDIITFTGSLSDRVVVHRYSSERTLTLLQDQAGIGSPKIMGFSEDGKTLYHSNIVANPNTINRWSRDSESGFLTSNNVGSYPFAVGCNPLAIKVSEIDNLIVTINSTLVPFGIHVLKKTGSDSLSLVGGAPVTLPINPSFHENLCLIESKRLLYSTSINTTTPIFGYRYDSAGNVTLLPGSPFSADSAMTAHAPSFTGTTSLSIDPTGTYAAFIYAIGSTHNIRLLTIDDATGNLIQTDQKFTVGNGPKSLQWDRSGKFIYLISDSFGTTNNHQIEYFKLSGGILTRGENSPIVISSMTNGYAPQDIKPIQKYYY</sequence>
<dbReference type="EMBL" id="AOGW02000011">
    <property type="protein sequence ID" value="EMY60893.1"/>
    <property type="molecule type" value="Genomic_DNA"/>
</dbReference>
<dbReference type="Proteomes" id="UP000012371">
    <property type="component" value="Unassembled WGS sequence"/>
</dbReference>
<gene>
    <name evidence="1" type="ORF">LEP1GSC203_0660</name>
</gene>
<name>N1VR21_9LEPT</name>
<evidence type="ECO:0008006" key="3">
    <source>
        <dbReference type="Google" id="ProtNLM"/>
    </source>
</evidence>
<dbReference type="SUPFAM" id="SSF75011">
    <property type="entry name" value="3-carboxy-cis,cis-mucoante lactonizing enzyme"/>
    <property type="match status" value="1"/>
</dbReference>
<dbReference type="AlphaFoldDB" id="N1VR21"/>
<keyword evidence="2" id="KW-1185">Reference proteome</keyword>
<proteinExistence type="predicted"/>
<comment type="caution">
    <text evidence="1">The sequence shown here is derived from an EMBL/GenBank/DDBJ whole genome shotgun (WGS) entry which is preliminary data.</text>
</comment>
<accession>N1VR21</accession>